<comment type="caution">
    <text evidence="1">The sequence shown here is derived from an EMBL/GenBank/DDBJ whole genome shotgun (WGS) entry which is preliminary data.</text>
</comment>
<proteinExistence type="predicted"/>
<sequence length="174" mass="19038">MMILFLHWVQKCGRASVLGARGEEAPKGDWSGDCLGRATLGERDDGKVDRCYPICHRTPTLVGACHRFTLDTGHGQLVLLAIALREPVRPWPRTFKKGAPPRSGRRSQTIPHIFSNAPSASGKVGAFFVSTLFPKIPTSLSPGRIQRKDHAVGFFQNPAKQWSKNAPTTVLGIV</sequence>
<accession>A0A1F6MDR3</accession>
<evidence type="ECO:0000313" key="1">
    <source>
        <dbReference type="EMBL" id="OGH69613.1"/>
    </source>
</evidence>
<reference evidence="1 2" key="1">
    <citation type="journal article" date="2016" name="Nat. Commun.">
        <title>Thousands of microbial genomes shed light on interconnected biogeochemical processes in an aquifer system.</title>
        <authorList>
            <person name="Anantharaman K."/>
            <person name="Brown C.T."/>
            <person name="Hug L.A."/>
            <person name="Sharon I."/>
            <person name="Castelle C.J."/>
            <person name="Probst A.J."/>
            <person name="Thomas B.C."/>
            <person name="Singh A."/>
            <person name="Wilkins M.J."/>
            <person name="Karaoz U."/>
            <person name="Brodie E.L."/>
            <person name="Williams K.H."/>
            <person name="Hubbard S.S."/>
            <person name="Banfield J.F."/>
        </authorList>
    </citation>
    <scope>NUCLEOTIDE SEQUENCE [LARGE SCALE GENOMIC DNA]</scope>
</reference>
<dbReference type="Proteomes" id="UP000177457">
    <property type="component" value="Unassembled WGS sequence"/>
</dbReference>
<gene>
    <name evidence="1" type="ORF">A3C90_03705</name>
</gene>
<name>A0A1F6MDR3_9BACT</name>
<organism evidence="1 2">
    <name type="scientific">Candidatus Magasanikbacteria bacterium RIFCSPHIGHO2_02_FULL_51_14</name>
    <dbReference type="NCBI Taxonomy" id="1798683"/>
    <lineage>
        <taxon>Bacteria</taxon>
        <taxon>Candidatus Magasanikiibacteriota</taxon>
    </lineage>
</organism>
<dbReference type="AlphaFoldDB" id="A0A1F6MDR3"/>
<dbReference type="EMBL" id="MFQE01000073">
    <property type="protein sequence ID" value="OGH69613.1"/>
    <property type="molecule type" value="Genomic_DNA"/>
</dbReference>
<evidence type="ECO:0000313" key="2">
    <source>
        <dbReference type="Proteomes" id="UP000177457"/>
    </source>
</evidence>
<protein>
    <submittedName>
        <fullName evidence="1">Uncharacterized protein</fullName>
    </submittedName>
</protein>